<dbReference type="AlphaFoldDB" id="A0A6L9UCP5"/>
<evidence type="ECO:0000313" key="2">
    <source>
        <dbReference type="Proteomes" id="UP000483035"/>
    </source>
</evidence>
<sequence>MANSKAFEVDKKAGKLAAAEERDAFIAGLIIGKSIFFEEQHHDITNTENGRRGVAGRTRRIDNADADRLFNAVVSFVKVIPKNSNDRLVVALPRENDSRIAVLVSPDCQLLSSLHRANLTLPDRLITVFR</sequence>
<evidence type="ECO:0000313" key="1">
    <source>
        <dbReference type="EMBL" id="NEI73119.1"/>
    </source>
</evidence>
<comment type="caution">
    <text evidence="1">The sequence shown here is derived from an EMBL/GenBank/DDBJ whole genome shotgun (WGS) entry which is preliminary data.</text>
</comment>
<dbReference type="RefSeq" id="WP_163991164.1">
    <property type="nucleotide sequence ID" value="NZ_WUEY01000016.1"/>
</dbReference>
<accession>A0A6L9UCP5</accession>
<organism evidence="1 2">
    <name type="scientific">Rhizobium lusitanum</name>
    <dbReference type="NCBI Taxonomy" id="293958"/>
    <lineage>
        <taxon>Bacteria</taxon>
        <taxon>Pseudomonadati</taxon>
        <taxon>Pseudomonadota</taxon>
        <taxon>Alphaproteobacteria</taxon>
        <taxon>Hyphomicrobiales</taxon>
        <taxon>Rhizobiaceae</taxon>
        <taxon>Rhizobium/Agrobacterium group</taxon>
        <taxon>Rhizobium</taxon>
    </lineage>
</organism>
<reference evidence="1 2" key="1">
    <citation type="submission" date="2019-12" db="EMBL/GenBank/DDBJ databases">
        <title>Rhizobium genotypes associated with high levels of biological nitrogen fixation by grain legumes in a temperate-maritime cropping system.</title>
        <authorList>
            <person name="Maluk M."/>
            <person name="Francesc Ferrando Molina F."/>
            <person name="Lopez Del Egido L."/>
            <person name="Lafos M."/>
            <person name="Langarica-Fuentes A."/>
            <person name="Gebre Yohannes G."/>
            <person name="Young M.W."/>
            <person name="Martin P."/>
            <person name="Gantlett R."/>
            <person name="Kenicer G."/>
            <person name="Hawes C."/>
            <person name="Begg G.S."/>
            <person name="Quilliam R.S."/>
            <person name="Squire G.R."/>
            <person name="Poole P.S."/>
            <person name="Young P.W."/>
            <person name="Iannetta P.M."/>
            <person name="James E.K."/>
        </authorList>
    </citation>
    <scope>NUCLEOTIDE SEQUENCE [LARGE SCALE GENOMIC DNA]</scope>
    <source>
        <strain evidence="1 2">JHI1118</strain>
    </source>
</reference>
<proteinExistence type="predicted"/>
<dbReference type="EMBL" id="WUEY01000016">
    <property type="protein sequence ID" value="NEI73119.1"/>
    <property type="molecule type" value="Genomic_DNA"/>
</dbReference>
<dbReference type="Proteomes" id="UP000483035">
    <property type="component" value="Unassembled WGS sequence"/>
</dbReference>
<protein>
    <submittedName>
        <fullName evidence="1">Uncharacterized protein</fullName>
    </submittedName>
</protein>
<gene>
    <name evidence="1" type="ORF">GR212_26495</name>
</gene>
<name>A0A6L9UCP5_9HYPH</name>